<dbReference type="AlphaFoldDB" id="R8BDV9"/>
<dbReference type="EMBL" id="KB933264">
    <property type="protein sequence ID" value="EON97491.1"/>
    <property type="molecule type" value="Genomic_DNA"/>
</dbReference>
<protein>
    <submittedName>
        <fullName evidence="2">Uncharacterized protein</fullName>
    </submittedName>
</protein>
<sequence>MELDQEHVGWYNADSPNIESYDFNQEVLDVQKAHQEYFAPLNAEKQYPVQFPEQHMNKQPAIDMMLDQRFSVGSSRETSSMETPMTIANTGMPSGNLMQVDSTAAVDLTMVEDEFDFTEVEMAMNMDDESFDA</sequence>
<proteinExistence type="predicted"/>
<dbReference type="RefSeq" id="XP_007917522.1">
    <property type="nucleotide sequence ID" value="XM_007919331.1"/>
</dbReference>
<feature type="region of interest" description="Disordered" evidence="1">
    <location>
        <begin position="72"/>
        <end position="94"/>
    </location>
</feature>
<dbReference type="KEGG" id="tmn:UCRPA7_6795"/>
<name>R8BDV9_PHAM7</name>
<gene>
    <name evidence="2" type="ORF">UCRPA7_6795</name>
</gene>
<accession>R8BDV9</accession>
<evidence type="ECO:0000313" key="2">
    <source>
        <dbReference type="EMBL" id="EON97491.1"/>
    </source>
</evidence>
<evidence type="ECO:0000313" key="3">
    <source>
        <dbReference type="Proteomes" id="UP000014074"/>
    </source>
</evidence>
<evidence type="ECO:0000256" key="1">
    <source>
        <dbReference type="SAM" id="MobiDB-lite"/>
    </source>
</evidence>
<dbReference type="Proteomes" id="UP000014074">
    <property type="component" value="Unassembled WGS sequence"/>
</dbReference>
<organism evidence="2 3">
    <name type="scientific">Phaeoacremonium minimum (strain UCR-PA7)</name>
    <name type="common">Esca disease fungus</name>
    <name type="synonym">Togninia minima</name>
    <dbReference type="NCBI Taxonomy" id="1286976"/>
    <lineage>
        <taxon>Eukaryota</taxon>
        <taxon>Fungi</taxon>
        <taxon>Dikarya</taxon>
        <taxon>Ascomycota</taxon>
        <taxon>Pezizomycotina</taxon>
        <taxon>Sordariomycetes</taxon>
        <taxon>Sordariomycetidae</taxon>
        <taxon>Togniniales</taxon>
        <taxon>Togniniaceae</taxon>
        <taxon>Phaeoacremonium</taxon>
    </lineage>
</organism>
<dbReference type="GeneID" id="19327488"/>
<dbReference type="HOGENOM" id="CLU_1908163_0_0_1"/>
<keyword evidence="3" id="KW-1185">Reference proteome</keyword>
<reference evidence="3" key="1">
    <citation type="journal article" date="2013" name="Genome Announc.">
        <title>Draft genome sequence of the ascomycete Phaeoacremonium aleophilum strain UCR-PA7, a causal agent of the esca disease complex in grapevines.</title>
        <authorList>
            <person name="Blanco-Ulate B."/>
            <person name="Rolshausen P."/>
            <person name="Cantu D."/>
        </authorList>
    </citation>
    <scope>NUCLEOTIDE SEQUENCE [LARGE SCALE GENOMIC DNA]</scope>
    <source>
        <strain evidence="3">UCR-PA7</strain>
    </source>
</reference>